<dbReference type="STRING" id="1612149.SAMN05216324_12924"/>
<feature type="domain" description="CD-NTase-associated protein 15" evidence="2">
    <location>
        <begin position="77"/>
        <end position="197"/>
    </location>
</feature>
<keyword evidence="1" id="KW-0472">Membrane</keyword>
<reference evidence="4" key="1">
    <citation type="submission" date="2016-10" db="EMBL/GenBank/DDBJ databases">
        <authorList>
            <person name="Varghese N."/>
            <person name="Submissions S."/>
        </authorList>
    </citation>
    <scope>NUCLEOTIDE SEQUENCE [LARGE SCALE GENOMIC DNA]</scope>
    <source>
        <strain evidence="4">SUR2</strain>
    </source>
</reference>
<dbReference type="AlphaFoldDB" id="A0A1K2IX90"/>
<dbReference type="InterPro" id="IPR041208">
    <property type="entry name" value="Cap15"/>
</dbReference>
<feature type="transmembrane region" description="Helical" evidence="1">
    <location>
        <begin position="12"/>
        <end position="29"/>
    </location>
</feature>
<proteinExistence type="predicted"/>
<feature type="transmembrane region" description="Helical" evidence="1">
    <location>
        <begin position="41"/>
        <end position="62"/>
    </location>
</feature>
<keyword evidence="1" id="KW-0812">Transmembrane</keyword>
<protein>
    <recommendedName>
        <fullName evidence="2">CD-NTase-associated protein 15 domain-containing protein</fullName>
    </recommendedName>
</protein>
<evidence type="ECO:0000313" key="3">
    <source>
        <dbReference type="EMBL" id="SFZ96902.1"/>
    </source>
</evidence>
<evidence type="ECO:0000313" key="4">
    <source>
        <dbReference type="Proteomes" id="UP000182034"/>
    </source>
</evidence>
<dbReference type="Proteomes" id="UP000182034">
    <property type="component" value="Unassembled WGS sequence"/>
</dbReference>
<keyword evidence="4" id="KW-1185">Reference proteome</keyword>
<sequence>MNFKYYKTNNLIAFVPILTILLTLFYNQFEGLISSNETLKNISSYISIFSVLGLITLCLKLIDHELWKYKISNLIISIPDLNGRYEGEMISSYVDTNGNKIKLKCIMEITQTASTVHVCTYVGDFQNIQSSKSITICEELEKQKNGFYRLYYNYENESSQPNKGGHKGTAYLEFFPDIKTLKGKYFNDRSNTGSINVNLKSKKLKGRFNV</sequence>
<keyword evidence="1" id="KW-1133">Transmembrane helix</keyword>
<organism evidence="3 4">
    <name type="scientific">Chryseobacterium limigenitum</name>
    <dbReference type="NCBI Taxonomy" id="1612149"/>
    <lineage>
        <taxon>Bacteria</taxon>
        <taxon>Pseudomonadati</taxon>
        <taxon>Bacteroidota</taxon>
        <taxon>Flavobacteriia</taxon>
        <taxon>Flavobacteriales</taxon>
        <taxon>Weeksellaceae</taxon>
        <taxon>Chryseobacterium group</taxon>
        <taxon>Chryseobacterium</taxon>
    </lineage>
</organism>
<dbReference type="OrthoDB" id="1430668at2"/>
<accession>A0A1K2IX90</accession>
<dbReference type="RefSeq" id="WP_072412773.1">
    <property type="nucleotide sequence ID" value="NZ_FPKW01000029.1"/>
</dbReference>
<name>A0A1K2IX90_9FLAO</name>
<gene>
    <name evidence="3" type="ORF">SAMN05216324_12924</name>
</gene>
<evidence type="ECO:0000259" key="2">
    <source>
        <dbReference type="Pfam" id="PF18153"/>
    </source>
</evidence>
<dbReference type="EMBL" id="FPKW01000029">
    <property type="protein sequence ID" value="SFZ96902.1"/>
    <property type="molecule type" value="Genomic_DNA"/>
</dbReference>
<evidence type="ECO:0000256" key="1">
    <source>
        <dbReference type="SAM" id="Phobius"/>
    </source>
</evidence>
<dbReference type="Pfam" id="PF18153">
    <property type="entry name" value="Cap15_CD_rec"/>
    <property type="match status" value="1"/>
</dbReference>